<comment type="caution">
    <text evidence="4">The sequence shown here is derived from an EMBL/GenBank/DDBJ whole genome shotgun (WGS) entry which is preliminary data.</text>
</comment>
<keyword evidence="5" id="KW-1185">Reference proteome</keyword>
<dbReference type="PANTHER" id="PTHR43649:SF17">
    <property type="entry name" value="ABC TRANSPORTER SOLUTE BINDING PROTEIN-SUGAR TRANSPORT"/>
    <property type="match status" value="1"/>
</dbReference>
<name>V2XHQ6_9FIRM</name>
<dbReference type="Proteomes" id="UP000018227">
    <property type="component" value="Unassembled WGS sequence"/>
</dbReference>
<dbReference type="EMBL" id="ACIL03000021">
    <property type="protein sequence ID" value="ESL01679.1"/>
    <property type="molecule type" value="Genomic_DNA"/>
</dbReference>
<accession>V2XHQ6</accession>
<dbReference type="Pfam" id="PF12010">
    <property type="entry name" value="DUF3502"/>
    <property type="match status" value="1"/>
</dbReference>
<dbReference type="STRING" id="592026.GCWU0000282_003240"/>
<dbReference type="eggNOG" id="COG1653">
    <property type="taxonomic scope" value="Bacteria"/>
</dbReference>
<evidence type="ECO:0000313" key="5">
    <source>
        <dbReference type="Proteomes" id="UP000018227"/>
    </source>
</evidence>
<dbReference type="InterPro" id="IPR050490">
    <property type="entry name" value="Bact_solute-bd_prot1"/>
</dbReference>
<feature type="region of interest" description="Disordered" evidence="1">
    <location>
        <begin position="32"/>
        <end position="65"/>
    </location>
</feature>
<dbReference type="AlphaFoldDB" id="V2XHQ6"/>
<reference evidence="4 5" key="1">
    <citation type="submission" date="2013-06" db="EMBL/GenBank/DDBJ databases">
        <authorList>
            <person name="Weinstock G."/>
            <person name="Sodergren E."/>
            <person name="Clifton S."/>
            <person name="Fulton L."/>
            <person name="Fulton B."/>
            <person name="Courtney L."/>
            <person name="Fronick C."/>
            <person name="Harrison M."/>
            <person name="Strong C."/>
            <person name="Farmer C."/>
            <person name="Delahaunty K."/>
            <person name="Markovic C."/>
            <person name="Hall O."/>
            <person name="Minx P."/>
            <person name="Tomlinson C."/>
            <person name="Mitreva M."/>
            <person name="Nelson J."/>
            <person name="Hou S."/>
            <person name="Wollam A."/>
            <person name="Pepin K.H."/>
            <person name="Johnson M."/>
            <person name="Bhonagiri V."/>
            <person name="Nash W.E."/>
            <person name="Warren W."/>
            <person name="Chinwalla A."/>
            <person name="Mardis E.R."/>
            <person name="Wilson R.K."/>
        </authorList>
    </citation>
    <scope>NUCLEOTIDE SEQUENCE [LARGE SCALE GENOMIC DNA]</scope>
    <source>
        <strain evidence="4 5">ATCC 51271</strain>
    </source>
</reference>
<dbReference type="PANTHER" id="PTHR43649">
    <property type="entry name" value="ARABINOSE-BINDING PROTEIN-RELATED"/>
    <property type="match status" value="1"/>
</dbReference>
<dbReference type="Gene3D" id="3.40.190.10">
    <property type="entry name" value="Periplasmic binding protein-like II"/>
    <property type="match status" value="1"/>
</dbReference>
<evidence type="ECO:0000313" key="4">
    <source>
        <dbReference type="EMBL" id="ESL01679.1"/>
    </source>
</evidence>
<feature type="chain" id="PRO_5004712258" evidence="2">
    <location>
        <begin position="35"/>
        <end position="530"/>
    </location>
</feature>
<gene>
    <name evidence="4" type="ORF">GCWU0000282_003240</name>
</gene>
<proteinExistence type="predicted"/>
<keyword evidence="2" id="KW-0732">Signal</keyword>
<dbReference type="PROSITE" id="PS51257">
    <property type="entry name" value="PROKAR_LIPOPROTEIN"/>
    <property type="match status" value="1"/>
</dbReference>
<feature type="compositionally biased region" description="Basic and acidic residues" evidence="1">
    <location>
        <begin position="35"/>
        <end position="57"/>
    </location>
</feature>
<protein>
    <submittedName>
        <fullName evidence="4">ABC transporter, solute-binding protein</fullName>
    </submittedName>
</protein>
<sequence length="530" mass="59357">MDKEEKKMKKKIAMILAMALSLTTLLSACSGTQAKEGDKSSGEKTTVEKSAEDKHTDSSVGDNKSAAQDGGIVTISWWRKIYNDVQESEIDAVEKAINDYIGPKIGVNVDMKAISGDYESLLTLGLASDEDIDLFWTASWDLAAACKNLIQNNAAMDLSDKIKNYPGLWGAMPESIWDSSKFNGKYYWIPVYKESAEGYSVVVPQSVIDKMGWKDLQEKIKSYKDLEPYLAEAKKKGIGMPFLFHADFGYQNFSMDRFAPLNIGRVCVVDLKGDTKKVINLAETDDFKEYLDTVYKWNKAGYIPEGEATREYQVIGDFANKEDWGFMIQTTTPLMEVTFPKNYNCGPVVAIKMTENWIHSDSAIGSVYGINQKSKKADACLKFLEVLMTDPVVADLACYGLDGVNYNRDKTGKVVRVENDDWNFGTWLSSSIATCSLLASEPDNKVQEYLDFNNSAKTYPFAGFRFDQTPVDAVVAAVAAVNDEYWTLLNQGFLDPKKALPEYRERLKEAGIDELIAEVQKQYDEWLATK</sequence>
<organism evidence="4 5">
    <name type="scientific">Catonella morbi ATCC 51271</name>
    <dbReference type="NCBI Taxonomy" id="592026"/>
    <lineage>
        <taxon>Bacteria</taxon>
        <taxon>Bacillati</taxon>
        <taxon>Bacillota</taxon>
        <taxon>Clostridia</taxon>
        <taxon>Lachnospirales</taxon>
        <taxon>Lachnospiraceae</taxon>
        <taxon>Catonella</taxon>
    </lineage>
</organism>
<evidence type="ECO:0000256" key="2">
    <source>
        <dbReference type="SAM" id="SignalP"/>
    </source>
</evidence>
<dbReference type="InterPro" id="IPR022627">
    <property type="entry name" value="DUF3502"/>
</dbReference>
<feature type="signal peptide" evidence="2">
    <location>
        <begin position="1"/>
        <end position="34"/>
    </location>
</feature>
<evidence type="ECO:0000256" key="1">
    <source>
        <dbReference type="SAM" id="MobiDB-lite"/>
    </source>
</evidence>
<dbReference type="SUPFAM" id="SSF53850">
    <property type="entry name" value="Periplasmic binding protein-like II"/>
    <property type="match status" value="1"/>
</dbReference>
<evidence type="ECO:0000259" key="3">
    <source>
        <dbReference type="Pfam" id="PF12010"/>
    </source>
</evidence>
<dbReference type="HOGENOM" id="CLU_037301_0_0_9"/>
<feature type="domain" description="DUF3502" evidence="3">
    <location>
        <begin position="460"/>
        <end position="528"/>
    </location>
</feature>